<proteinExistence type="predicted"/>
<name>A0A415H556_9FIRM</name>
<evidence type="ECO:0000313" key="1">
    <source>
        <dbReference type="EMBL" id="RHK62619.1"/>
    </source>
</evidence>
<organism evidence="1 2">
    <name type="scientific">Dorea formicigenerans</name>
    <dbReference type="NCBI Taxonomy" id="39486"/>
    <lineage>
        <taxon>Bacteria</taxon>
        <taxon>Bacillati</taxon>
        <taxon>Bacillota</taxon>
        <taxon>Clostridia</taxon>
        <taxon>Lachnospirales</taxon>
        <taxon>Lachnospiraceae</taxon>
        <taxon>Dorea</taxon>
    </lineage>
</organism>
<gene>
    <name evidence="1" type="ORF">DW054_09800</name>
</gene>
<sequence length="208" mass="24588">MNINNYECDGQMSIEDFLVSNNQEVKRLLHSGEVVFEAIKGDVERHVVTDEHWYIEHLKTYGNRTRVHGAYGVVLDSNIGNRVFFEKEKAEKIAEIYLQNHEVIRASEINPIETVAYSYKTITTGKKMMAFYSVLDNGMVYVKGFTTFEHLMLKEHAKKEIKKFIERQEFKYSNPKKIEYIPKFKNMYRIKMKYDWDYAEARHSYAVG</sequence>
<dbReference type="AlphaFoldDB" id="A0A415H556"/>
<reference evidence="1 2" key="1">
    <citation type="submission" date="2018-08" db="EMBL/GenBank/DDBJ databases">
        <title>A genome reference for cultivated species of the human gut microbiota.</title>
        <authorList>
            <person name="Zou Y."/>
            <person name="Xue W."/>
            <person name="Luo G."/>
        </authorList>
    </citation>
    <scope>NUCLEOTIDE SEQUENCE [LARGE SCALE GENOMIC DNA]</scope>
    <source>
        <strain evidence="1 2">AF42-21</strain>
    </source>
</reference>
<dbReference type="EMBL" id="QRNS01000014">
    <property type="protein sequence ID" value="RHK62619.1"/>
    <property type="molecule type" value="Genomic_DNA"/>
</dbReference>
<protein>
    <submittedName>
        <fullName evidence="1">Uncharacterized protein</fullName>
    </submittedName>
</protein>
<comment type="caution">
    <text evidence="1">The sequence shown here is derived from an EMBL/GenBank/DDBJ whole genome shotgun (WGS) entry which is preliminary data.</text>
</comment>
<accession>A0A415H556</accession>
<dbReference type="Proteomes" id="UP000284152">
    <property type="component" value="Unassembled WGS sequence"/>
</dbReference>
<evidence type="ECO:0000313" key="2">
    <source>
        <dbReference type="Proteomes" id="UP000284152"/>
    </source>
</evidence>